<keyword evidence="6" id="KW-1185">Reference proteome</keyword>
<proteinExistence type="inferred from homology"/>
<evidence type="ECO:0000256" key="3">
    <source>
        <dbReference type="ARBA" id="ARBA00023315"/>
    </source>
</evidence>
<evidence type="ECO:0000256" key="2">
    <source>
        <dbReference type="ARBA" id="ARBA00022679"/>
    </source>
</evidence>
<dbReference type="STRING" id="1235591.CAK95_11490"/>
<dbReference type="CDD" id="cd00751">
    <property type="entry name" value="thiolase"/>
    <property type="match status" value="1"/>
</dbReference>
<dbReference type="RefSeq" id="WP_086088048.1">
    <property type="nucleotide sequence ID" value="NZ_CP021112.1"/>
</dbReference>
<gene>
    <name evidence="5" type="ORF">CAK95_11490</name>
</gene>
<dbReference type="Pfam" id="PF00108">
    <property type="entry name" value="Thiolase_N"/>
    <property type="match status" value="1"/>
</dbReference>
<dbReference type="GO" id="GO:0003988">
    <property type="term" value="F:acetyl-CoA C-acyltransferase activity"/>
    <property type="evidence" value="ECO:0007669"/>
    <property type="project" value="UniProtKB-ARBA"/>
</dbReference>
<evidence type="ECO:0000313" key="5">
    <source>
        <dbReference type="EMBL" id="ARP99640.1"/>
    </source>
</evidence>
<dbReference type="NCBIfam" id="TIGR01930">
    <property type="entry name" value="AcCoA-C-Actrans"/>
    <property type="match status" value="1"/>
</dbReference>
<comment type="similarity">
    <text evidence="1 4">Belongs to the thiolase-like superfamily. Thiolase family.</text>
</comment>
<dbReference type="PIRSF" id="PIRSF000429">
    <property type="entry name" value="Ac-CoA_Ac_transf"/>
    <property type="match status" value="1"/>
</dbReference>
<keyword evidence="2 4" id="KW-0808">Transferase</keyword>
<dbReference type="NCBIfam" id="NF006090">
    <property type="entry name" value="PRK08242.1"/>
    <property type="match status" value="1"/>
</dbReference>
<protein>
    <submittedName>
        <fullName evidence="5">Acetyl-CoA acetyltransferase</fullName>
    </submittedName>
</protein>
<evidence type="ECO:0000256" key="1">
    <source>
        <dbReference type="ARBA" id="ARBA00010982"/>
    </source>
</evidence>
<dbReference type="Gene3D" id="3.40.47.10">
    <property type="match status" value="2"/>
</dbReference>
<dbReference type="InterPro" id="IPR002155">
    <property type="entry name" value="Thiolase"/>
</dbReference>
<organism evidence="5 6">
    <name type="scientific">Pseudorhodoplanes sinuspersici</name>
    <dbReference type="NCBI Taxonomy" id="1235591"/>
    <lineage>
        <taxon>Bacteria</taxon>
        <taxon>Pseudomonadati</taxon>
        <taxon>Pseudomonadota</taxon>
        <taxon>Alphaproteobacteria</taxon>
        <taxon>Hyphomicrobiales</taxon>
        <taxon>Pseudorhodoplanes</taxon>
    </lineage>
</organism>
<name>A0A1W6ZR93_9HYPH</name>
<accession>A0A1W6ZR93</accession>
<dbReference type="AlphaFoldDB" id="A0A1W6ZR93"/>
<dbReference type="Proteomes" id="UP000194137">
    <property type="component" value="Chromosome"/>
</dbReference>
<evidence type="ECO:0000256" key="4">
    <source>
        <dbReference type="RuleBase" id="RU003557"/>
    </source>
</evidence>
<keyword evidence="3 4" id="KW-0012">Acyltransferase</keyword>
<dbReference type="EMBL" id="CP021112">
    <property type="protein sequence ID" value="ARP99640.1"/>
    <property type="molecule type" value="Genomic_DNA"/>
</dbReference>
<dbReference type="KEGG" id="psin:CAK95_11490"/>
<dbReference type="InterPro" id="IPR020613">
    <property type="entry name" value="Thiolase_CS"/>
</dbReference>
<dbReference type="PROSITE" id="PS00737">
    <property type="entry name" value="THIOLASE_2"/>
    <property type="match status" value="1"/>
</dbReference>
<dbReference type="PANTHER" id="PTHR43365:SF1">
    <property type="entry name" value="ACETYL-COA C-ACYLTRANSFERASE"/>
    <property type="match status" value="1"/>
</dbReference>
<dbReference type="InterPro" id="IPR020617">
    <property type="entry name" value="Thiolase_C"/>
</dbReference>
<dbReference type="Pfam" id="PF02803">
    <property type="entry name" value="Thiolase_C"/>
    <property type="match status" value="1"/>
</dbReference>
<dbReference type="SUPFAM" id="SSF53901">
    <property type="entry name" value="Thiolase-like"/>
    <property type="match status" value="2"/>
</dbReference>
<sequence length="402" mass="41993">MADAFIYDALRTPRGAGRPSGGLHTLSPIDLGATVLTALAERTGCDRADIDDVVFGCGDPVEDQGADLARSSLLRAGFDERISGSVVTRFCSSGLDASNAAAARIMAGQADCMIAGGVEMMSLVPIGGTGGPWGSDAEFNTLTNYAPLGVAADLVATLDGHTRDDVDAYAVESQKRAARAWNDGRFARSIIPVNDFNGTLCLARDEHPRPNTDVASLAKLKPAFEGMATKGGFGDTVRKRYPQVNRLNHVHTAGNSAGIVDGASAILLGSEKLGRELDLKPRARFVSFATVGCDPCLMLTAPVDATRKCLSRAGLTLDDIDLFEVNEAFASVVLHFMQETGVSHDRVNVNGGAISLGHPIGATGTILTGTLLDELERTGGKHGVVTLCVGLGMGVATLIERV</sequence>
<dbReference type="PROSITE" id="PS00099">
    <property type="entry name" value="THIOLASE_3"/>
    <property type="match status" value="1"/>
</dbReference>
<dbReference type="OrthoDB" id="9764638at2"/>
<dbReference type="InterPro" id="IPR020616">
    <property type="entry name" value="Thiolase_N"/>
</dbReference>
<reference evidence="5 6" key="1">
    <citation type="submission" date="2017-05" db="EMBL/GenBank/DDBJ databases">
        <title>Full genome sequence of Pseudorhodoplanes sinuspersici.</title>
        <authorList>
            <person name="Dastgheib S.M.M."/>
            <person name="Shavandi M."/>
            <person name="Tirandaz H."/>
        </authorList>
    </citation>
    <scope>NUCLEOTIDE SEQUENCE [LARGE SCALE GENOMIC DNA]</scope>
    <source>
        <strain evidence="5 6">RIPI110</strain>
    </source>
</reference>
<dbReference type="InterPro" id="IPR020610">
    <property type="entry name" value="Thiolase_AS"/>
</dbReference>
<dbReference type="InterPro" id="IPR016039">
    <property type="entry name" value="Thiolase-like"/>
</dbReference>
<evidence type="ECO:0000313" key="6">
    <source>
        <dbReference type="Proteomes" id="UP000194137"/>
    </source>
</evidence>
<dbReference type="PANTHER" id="PTHR43365">
    <property type="entry name" value="BLR7806 PROTEIN"/>
    <property type="match status" value="1"/>
</dbReference>